<dbReference type="Proteomes" id="UP000790787">
    <property type="component" value="Unplaced"/>
</dbReference>
<organism evidence="1 2">
    <name type="scientific">Nicotiana tabacum</name>
    <name type="common">Common tobacco</name>
    <dbReference type="NCBI Taxonomy" id="4097"/>
    <lineage>
        <taxon>Eukaryota</taxon>
        <taxon>Viridiplantae</taxon>
        <taxon>Streptophyta</taxon>
        <taxon>Embryophyta</taxon>
        <taxon>Tracheophyta</taxon>
        <taxon>Spermatophyta</taxon>
        <taxon>Magnoliopsida</taxon>
        <taxon>eudicotyledons</taxon>
        <taxon>Gunneridae</taxon>
        <taxon>Pentapetalae</taxon>
        <taxon>asterids</taxon>
        <taxon>lamiids</taxon>
        <taxon>Solanales</taxon>
        <taxon>Solanaceae</taxon>
        <taxon>Nicotianoideae</taxon>
        <taxon>Nicotianeae</taxon>
        <taxon>Nicotiana</taxon>
    </lineage>
</organism>
<name>A0AC58U6U5_TOBAC</name>
<protein>
    <submittedName>
        <fullName evidence="2">Uncharacterized protein LOC142179235</fullName>
    </submittedName>
</protein>
<evidence type="ECO:0000313" key="1">
    <source>
        <dbReference type="Proteomes" id="UP000790787"/>
    </source>
</evidence>
<reference evidence="2" key="1">
    <citation type="submission" date="2025-08" db="UniProtKB">
        <authorList>
            <consortium name="RefSeq"/>
        </authorList>
    </citation>
    <scope>IDENTIFICATION</scope>
    <source>
        <tissue evidence="2">Leaf</tissue>
    </source>
</reference>
<accession>A0AC58U6U5</accession>
<proteinExistence type="predicted"/>
<dbReference type="RefSeq" id="XP_075105064.1">
    <property type="nucleotide sequence ID" value="XM_075248963.1"/>
</dbReference>
<gene>
    <name evidence="2" type="primary">LOC142179235</name>
</gene>
<evidence type="ECO:0000313" key="2">
    <source>
        <dbReference type="RefSeq" id="XP_075105064.1"/>
    </source>
</evidence>
<sequence length="526" mass="59902">MLTTEYDLFRMKDDESIQDMHTRFTSIINELHYLGETIPRNKLVRKILSVLPSSWESKDNERREPKREKNLVLKTDINDSSSEDDDMAYLIRRFQKMVRRNEGIPKRANSSKPKIYDLCHKCGKPGHFIKEFPLLKQDQYKNNFDKATKRNPVPDKCFNRKNVVDNIVKQALAAWGDSSSESEKENDHGDSSTMAVESEATDLINDKDVLTVELGEAEQTRDDLVIIVVDLKETIENLKKEKDALDEKITNIEHERDDLMVVVVDLKETFECVRKEKEVLAERVANIEHERDDLLVVVVDLKEIIVKSSLCAELEKNKQLHEELGRVKSDLEKSLKWTWSSDVITAMYTNNGGNRQGIGFQREKIPYNPHSKDPNSFEFLSLTPNFLVQGTVKESSLQWYMDSDCSKHMTGSTSDFLSLKALQGGSVSFGNDKKGYILGVGWIEKSLSYSIENVYYMNGLKYSLLSVSQICDKGNKVELMSKICTVTNIMTGKEAGSCKLHVAEQIGQEGPSLWSAQVKFQGSQSV</sequence>
<keyword evidence="1" id="KW-1185">Reference proteome</keyword>